<keyword evidence="2" id="KW-1185">Reference proteome</keyword>
<evidence type="ECO:0000313" key="2">
    <source>
        <dbReference type="Proteomes" id="UP000198243"/>
    </source>
</evidence>
<gene>
    <name evidence="1" type="ORF">GA0070607_3168</name>
</gene>
<organism evidence="1 2">
    <name type="scientific">Micromonospora coriariae</name>
    <dbReference type="NCBI Taxonomy" id="285665"/>
    <lineage>
        <taxon>Bacteria</taxon>
        <taxon>Bacillati</taxon>
        <taxon>Actinomycetota</taxon>
        <taxon>Actinomycetes</taxon>
        <taxon>Micromonosporales</taxon>
        <taxon>Micromonosporaceae</taxon>
        <taxon>Micromonospora</taxon>
    </lineage>
</organism>
<name>A0A1C4W5U7_9ACTN</name>
<sequence length="99" mass="11663">MQQPCADGRRDSESKIFGEVTVEYRSDLSDEEIRGHYEAVARESGWTFDVSDRRLVFAMKTLRDRCLWLSVFRDEAGRPGYYSVEVTFWPKYEDSFCDD</sequence>
<proteinExistence type="predicted"/>
<protein>
    <submittedName>
        <fullName evidence="1">Uncharacterized protein</fullName>
    </submittedName>
</protein>
<dbReference type="Proteomes" id="UP000198243">
    <property type="component" value="Chromosome I"/>
</dbReference>
<dbReference type="AlphaFoldDB" id="A0A1C4W5U7"/>
<reference evidence="2" key="1">
    <citation type="submission" date="2016-06" db="EMBL/GenBank/DDBJ databases">
        <authorList>
            <person name="Varghese N."/>
            <person name="Submissions Spin"/>
        </authorList>
    </citation>
    <scope>NUCLEOTIDE SEQUENCE [LARGE SCALE GENOMIC DNA]</scope>
    <source>
        <strain evidence="2">DSM 44875</strain>
    </source>
</reference>
<accession>A0A1C4W5U7</accession>
<dbReference type="EMBL" id="LT607412">
    <property type="protein sequence ID" value="SCE91555.1"/>
    <property type="molecule type" value="Genomic_DNA"/>
</dbReference>
<evidence type="ECO:0000313" key="1">
    <source>
        <dbReference type="EMBL" id="SCE91555.1"/>
    </source>
</evidence>